<dbReference type="KEGG" id="cci:CC1G_13571"/>
<dbReference type="Proteomes" id="UP000001861">
    <property type="component" value="Unassembled WGS sequence"/>
</dbReference>
<dbReference type="InParanoid" id="D6RJN2"/>
<protein>
    <submittedName>
        <fullName evidence="3">Uncharacterized protein</fullName>
    </submittedName>
</protein>
<accession>D6RJN2</accession>
<keyword evidence="2" id="KW-1133">Transmembrane helix</keyword>
<feature type="transmembrane region" description="Helical" evidence="2">
    <location>
        <begin position="162"/>
        <end position="188"/>
    </location>
</feature>
<sequence length="193" mass="21843">MAEFDRACYRKLYRLRQFYSLTPDSSSAGQALRTFQGPLSQSLKPNQGLAKASLDRSPVEFGKRRDDTPQESREMRFVEQSLVCLVGVLGEAQSYEFKQVHGSVVRLALKSFNMEPFDRDYPGHAGVRGHILPAHLFHRRQQFHQTASTRFTYRVIGLYGKLAHIFLLTPMSLINLTIVLLLIAATLLSTPST</sequence>
<keyword evidence="4" id="KW-1185">Reference proteome</keyword>
<keyword evidence="2" id="KW-0812">Transmembrane</keyword>
<organism evidence="3 4">
    <name type="scientific">Coprinopsis cinerea (strain Okayama-7 / 130 / ATCC MYA-4618 / FGSC 9003)</name>
    <name type="common">Inky cap fungus</name>
    <name type="synonym">Hormographiella aspergillata</name>
    <dbReference type="NCBI Taxonomy" id="240176"/>
    <lineage>
        <taxon>Eukaryota</taxon>
        <taxon>Fungi</taxon>
        <taxon>Dikarya</taxon>
        <taxon>Basidiomycota</taxon>
        <taxon>Agaricomycotina</taxon>
        <taxon>Agaricomycetes</taxon>
        <taxon>Agaricomycetidae</taxon>
        <taxon>Agaricales</taxon>
        <taxon>Agaricineae</taxon>
        <taxon>Psathyrellaceae</taxon>
        <taxon>Coprinopsis</taxon>
    </lineage>
</organism>
<proteinExistence type="predicted"/>
<dbReference type="RefSeq" id="XP_002912043.1">
    <property type="nucleotide sequence ID" value="XM_002911997.1"/>
</dbReference>
<feature type="compositionally biased region" description="Basic and acidic residues" evidence="1">
    <location>
        <begin position="53"/>
        <end position="73"/>
    </location>
</feature>
<gene>
    <name evidence="3" type="ORF">CC1G_13571</name>
</gene>
<evidence type="ECO:0000256" key="1">
    <source>
        <dbReference type="SAM" id="MobiDB-lite"/>
    </source>
</evidence>
<comment type="caution">
    <text evidence="3">The sequence shown here is derived from an EMBL/GenBank/DDBJ whole genome shotgun (WGS) entry which is preliminary data.</text>
</comment>
<reference evidence="3 4" key="1">
    <citation type="journal article" date="2010" name="Proc. Natl. Acad. Sci. U.S.A.">
        <title>Insights into evolution of multicellular fungi from the assembled chromosomes of the mushroom Coprinopsis cinerea (Coprinus cinereus).</title>
        <authorList>
            <person name="Stajich J.E."/>
            <person name="Wilke S.K."/>
            <person name="Ahren D."/>
            <person name="Au C.H."/>
            <person name="Birren B.W."/>
            <person name="Borodovsky M."/>
            <person name="Burns C."/>
            <person name="Canback B."/>
            <person name="Casselton L.A."/>
            <person name="Cheng C.K."/>
            <person name="Deng J."/>
            <person name="Dietrich F.S."/>
            <person name="Fargo D.C."/>
            <person name="Farman M.L."/>
            <person name="Gathman A.C."/>
            <person name="Goldberg J."/>
            <person name="Guigo R."/>
            <person name="Hoegger P.J."/>
            <person name="Hooker J.B."/>
            <person name="Huggins A."/>
            <person name="James T.Y."/>
            <person name="Kamada T."/>
            <person name="Kilaru S."/>
            <person name="Kodira C."/>
            <person name="Kues U."/>
            <person name="Kupfer D."/>
            <person name="Kwan H.S."/>
            <person name="Lomsadze A."/>
            <person name="Li W."/>
            <person name="Lilly W.W."/>
            <person name="Ma L.J."/>
            <person name="Mackey A.J."/>
            <person name="Manning G."/>
            <person name="Martin F."/>
            <person name="Muraguchi H."/>
            <person name="Natvig D.O."/>
            <person name="Palmerini H."/>
            <person name="Ramesh M.A."/>
            <person name="Rehmeyer C.J."/>
            <person name="Roe B.A."/>
            <person name="Shenoy N."/>
            <person name="Stanke M."/>
            <person name="Ter-Hovhannisyan V."/>
            <person name="Tunlid A."/>
            <person name="Velagapudi R."/>
            <person name="Vision T.J."/>
            <person name="Zeng Q."/>
            <person name="Zolan M.E."/>
            <person name="Pukkila P.J."/>
        </authorList>
    </citation>
    <scope>NUCLEOTIDE SEQUENCE [LARGE SCALE GENOMIC DNA]</scope>
    <source>
        <strain evidence="4">Okayama-7 / 130 / ATCC MYA-4618 / FGSC 9003</strain>
    </source>
</reference>
<feature type="region of interest" description="Disordered" evidence="1">
    <location>
        <begin position="38"/>
        <end position="73"/>
    </location>
</feature>
<dbReference type="GeneID" id="6015820"/>
<name>D6RJN2_COPC7</name>
<dbReference type="HOGENOM" id="CLU_1408672_0_0_1"/>
<dbReference type="VEuPathDB" id="FungiDB:CC1G_13571"/>
<dbReference type="EMBL" id="AACS02000001">
    <property type="protein sequence ID" value="EFI28549.1"/>
    <property type="molecule type" value="Genomic_DNA"/>
</dbReference>
<keyword evidence="2" id="KW-0472">Membrane</keyword>
<dbReference type="AlphaFoldDB" id="D6RJN2"/>
<evidence type="ECO:0000313" key="3">
    <source>
        <dbReference type="EMBL" id="EFI28549.1"/>
    </source>
</evidence>
<evidence type="ECO:0000313" key="4">
    <source>
        <dbReference type="Proteomes" id="UP000001861"/>
    </source>
</evidence>
<evidence type="ECO:0000256" key="2">
    <source>
        <dbReference type="SAM" id="Phobius"/>
    </source>
</evidence>